<accession>A0A975DAJ7</accession>
<evidence type="ECO:0000259" key="1">
    <source>
        <dbReference type="Pfam" id="PF04389"/>
    </source>
</evidence>
<dbReference type="InterPro" id="IPR007484">
    <property type="entry name" value="Peptidase_M28"/>
</dbReference>
<gene>
    <name evidence="2" type="ORF">J1N51_11565</name>
</gene>
<dbReference type="EMBL" id="CP072110">
    <property type="protein sequence ID" value="QTH63364.1"/>
    <property type="molecule type" value="Genomic_DNA"/>
</dbReference>
<dbReference type="RefSeq" id="WP_208831421.1">
    <property type="nucleotide sequence ID" value="NZ_CP072110.1"/>
</dbReference>
<proteinExistence type="predicted"/>
<dbReference type="Gene3D" id="3.40.630.10">
    <property type="entry name" value="Zn peptidases"/>
    <property type="match status" value="1"/>
</dbReference>
<dbReference type="Pfam" id="PF04389">
    <property type="entry name" value="Peptidase_M28"/>
    <property type="match status" value="1"/>
</dbReference>
<dbReference type="AlphaFoldDB" id="A0A975DAJ7"/>
<feature type="domain" description="Peptidase M28" evidence="1">
    <location>
        <begin position="116"/>
        <end position="339"/>
    </location>
</feature>
<organism evidence="2 3">
    <name type="scientific">Psychrosphaera ytuae</name>
    <dbReference type="NCBI Taxonomy" id="2820710"/>
    <lineage>
        <taxon>Bacteria</taxon>
        <taxon>Pseudomonadati</taxon>
        <taxon>Pseudomonadota</taxon>
        <taxon>Gammaproteobacteria</taxon>
        <taxon>Alteromonadales</taxon>
        <taxon>Pseudoalteromonadaceae</taxon>
        <taxon>Psychrosphaera</taxon>
    </lineage>
</organism>
<evidence type="ECO:0000313" key="3">
    <source>
        <dbReference type="Proteomes" id="UP000682739"/>
    </source>
</evidence>
<dbReference type="PANTHER" id="PTHR12147">
    <property type="entry name" value="METALLOPEPTIDASE M28 FAMILY MEMBER"/>
    <property type="match status" value="1"/>
</dbReference>
<reference evidence="2" key="1">
    <citation type="submission" date="2021-03" db="EMBL/GenBank/DDBJ databases">
        <title>Description of Psychrosphaera ytuae sp. nov. isolated from deep sea sediment of South China Sea.</title>
        <authorList>
            <person name="Zhang J."/>
            <person name="Xu X.-D."/>
        </authorList>
    </citation>
    <scope>NUCLEOTIDE SEQUENCE</scope>
    <source>
        <strain evidence="2">MTZ26</strain>
    </source>
</reference>
<keyword evidence="3" id="KW-1185">Reference proteome</keyword>
<name>A0A975DAJ7_9GAMM</name>
<dbReference type="PANTHER" id="PTHR12147:SF26">
    <property type="entry name" value="PEPTIDASE M28 DOMAIN-CONTAINING PROTEIN"/>
    <property type="match status" value="1"/>
</dbReference>
<sequence>MSNTVSNLVLIIALLFGFEAKFVFAQNRTSCDVKADFAFPFNHPCQTLLDLTTLSSDTMQGRAPSTQGQQRASNYIIEQFKSIGLLPVSQLGLLDTDGFKQVFQYDHYGTATTGENILGFQRGQQYPNQVLIITAHYDHLGTKGKRIMNGADDNASGVAGLLAIARFFSVLAPNYSILYVATDAEEHGLHGARYFLENWNSVYGKPSLNTDLIDEPIDAPIEIKMNINLDMIGGTKGNLYFTGARKNQAFLAIFDTVTQQIGRKHIRLKRGHGSARLSRDALSGNIDWRNASDHAVFRKQGIPYLYLGGDLHDFYHTSDDTIDNIDQNAFMASVKAALMTVILLDGLPSQYFEF</sequence>
<evidence type="ECO:0000313" key="2">
    <source>
        <dbReference type="EMBL" id="QTH63364.1"/>
    </source>
</evidence>
<dbReference type="GO" id="GO:0008235">
    <property type="term" value="F:metalloexopeptidase activity"/>
    <property type="evidence" value="ECO:0007669"/>
    <property type="project" value="InterPro"/>
</dbReference>
<dbReference type="GO" id="GO:0006508">
    <property type="term" value="P:proteolysis"/>
    <property type="evidence" value="ECO:0007669"/>
    <property type="project" value="InterPro"/>
</dbReference>
<protein>
    <submittedName>
        <fullName evidence="2">M28 family peptidase</fullName>
    </submittedName>
</protein>
<dbReference type="Proteomes" id="UP000682739">
    <property type="component" value="Chromosome"/>
</dbReference>
<dbReference type="SUPFAM" id="SSF53187">
    <property type="entry name" value="Zn-dependent exopeptidases"/>
    <property type="match status" value="1"/>
</dbReference>
<dbReference type="InterPro" id="IPR045175">
    <property type="entry name" value="M28_fam"/>
</dbReference>
<dbReference type="KEGG" id="psym:J1N51_11565"/>